<feature type="domain" description="Fe/B12 periplasmic-binding" evidence="3">
    <location>
        <begin position="67"/>
        <end position="353"/>
    </location>
</feature>
<dbReference type="Gene3D" id="3.40.50.1980">
    <property type="entry name" value="Nitrogenase molybdenum iron protein domain"/>
    <property type="match status" value="2"/>
</dbReference>
<dbReference type="OrthoDB" id="9787830at2"/>
<dbReference type="STRING" id="1120918.SAMN05216249_11736"/>
<evidence type="ECO:0000313" key="5">
    <source>
        <dbReference type="Proteomes" id="UP000198838"/>
    </source>
</evidence>
<keyword evidence="5" id="KW-1185">Reference proteome</keyword>
<proteinExistence type="inferred from homology"/>
<accession>A0A1I0ZSX4</accession>
<dbReference type="PANTHER" id="PTHR30535:SF34">
    <property type="entry name" value="MOLYBDATE-BINDING PROTEIN MOLA"/>
    <property type="match status" value="1"/>
</dbReference>
<comment type="similarity">
    <text evidence="1">Belongs to the bacterial solute-binding protein 8 family.</text>
</comment>
<evidence type="ECO:0000256" key="2">
    <source>
        <dbReference type="SAM" id="SignalP"/>
    </source>
</evidence>
<dbReference type="SUPFAM" id="SSF53807">
    <property type="entry name" value="Helical backbone' metal receptor"/>
    <property type="match status" value="1"/>
</dbReference>
<dbReference type="RefSeq" id="WP_092873640.1">
    <property type="nucleotide sequence ID" value="NZ_FOJY01000017.1"/>
</dbReference>
<dbReference type="AlphaFoldDB" id="A0A1I0ZSX4"/>
<feature type="chain" id="PRO_5038421137" evidence="2">
    <location>
        <begin position="24"/>
        <end position="399"/>
    </location>
</feature>
<organism evidence="4 5">
    <name type="scientific">Acetitomaculum ruminis DSM 5522</name>
    <dbReference type="NCBI Taxonomy" id="1120918"/>
    <lineage>
        <taxon>Bacteria</taxon>
        <taxon>Bacillati</taxon>
        <taxon>Bacillota</taxon>
        <taxon>Clostridia</taxon>
        <taxon>Lachnospirales</taxon>
        <taxon>Lachnospiraceae</taxon>
        <taxon>Acetitomaculum</taxon>
    </lineage>
</organism>
<protein>
    <submittedName>
        <fullName evidence="4">Iron complex transport system substrate-binding protein</fullName>
    </submittedName>
</protein>
<gene>
    <name evidence="4" type="ORF">SAMN05216249_11736</name>
</gene>
<evidence type="ECO:0000256" key="1">
    <source>
        <dbReference type="ARBA" id="ARBA00008814"/>
    </source>
</evidence>
<evidence type="ECO:0000259" key="3">
    <source>
        <dbReference type="PROSITE" id="PS50983"/>
    </source>
</evidence>
<sequence>MKNKKLISIILTILTIIALTACGNNEKATALSDEKTPTTANADETSETEVTDMIGRKVTVNPGSYKKVVCIGAGALRMYSYIGDVSLLSGVEDIDNTSLSERPQMFDGVARPYVIANEEVFSQLPSCGVGGPNAQAAEAEKILSCKPDIVISEYEDADKEDALQEQLNVPVITLKTGPMGVFDDAFFESMNLLGEIFEKEDKAESLVNYITKEKEDITKRTSDIKEEEKPSVYICGLGNWGTTNHLMTAQNYVSFKVANVKNVVTGLEADGVQEIESEKFVSLGADTDIMFIDAAAVKNIKPLYEEDPSMFDTMKAWKEGNVYLEMAFNAYYTNYETALINTWYIAKTVYPDKFEDIDITQKTNEVTKAFLGKEMAKEIFSKPASFGGYQKIDTNSFFK</sequence>
<dbReference type="PROSITE" id="PS50983">
    <property type="entry name" value="FE_B12_PBP"/>
    <property type="match status" value="1"/>
</dbReference>
<evidence type="ECO:0000313" key="4">
    <source>
        <dbReference type="EMBL" id="SFB28647.1"/>
    </source>
</evidence>
<dbReference type="InterPro" id="IPR050902">
    <property type="entry name" value="ABC_Transporter_SBP"/>
</dbReference>
<dbReference type="Pfam" id="PF01497">
    <property type="entry name" value="Peripla_BP_2"/>
    <property type="match status" value="1"/>
</dbReference>
<reference evidence="4 5" key="1">
    <citation type="submission" date="2016-10" db="EMBL/GenBank/DDBJ databases">
        <authorList>
            <person name="de Groot N.N."/>
        </authorList>
    </citation>
    <scope>NUCLEOTIDE SEQUENCE [LARGE SCALE GENOMIC DNA]</scope>
    <source>
        <strain evidence="4 5">DSM 5522</strain>
    </source>
</reference>
<dbReference type="EMBL" id="FOJY01000017">
    <property type="protein sequence ID" value="SFB28647.1"/>
    <property type="molecule type" value="Genomic_DNA"/>
</dbReference>
<name>A0A1I0ZSX4_9FIRM</name>
<keyword evidence="2" id="KW-0732">Signal</keyword>
<dbReference type="PANTHER" id="PTHR30535">
    <property type="entry name" value="VITAMIN B12-BINDING PROTEIN"/>
    <property type="match status" value="1"/>
</dbReference>
<dbReference type="Proteomes" id="UP000198838">
    <property type="component" value="Unassembled WGS sequence"/>
</dbReference>
<dbReference type="InterPro" id="IPR002491">
    <property type="entry name" value="ABC_transptr_periplasmic_BD"/>
</dbReference>
<dbReference type="PROSITE" id="PS51257">
    <property type="entry name" value="PROKAR_LIPOPROTEIN"/>
    <property type="match status" value="1"/>
</dbReference>
<feature type="signal peptide" evidence="2">
    <location>
        <begin position="1"/>
        <end position="23"/>
    </location>
</feature>